<name>A0A915CR42_9BILA</name>
<proteinExistence type="predicted"/>
<dbReference type="Proteomes" id="UP000887574">
    <property type="component" value="Unplaced"/>
</dbReference>
<accession>A0A915CR42</accession>
<evidence type="ECO:0000313" key="2">
    <source>
        <dbReference type="WBParaSite" id="jg11749"/>
    </source>
</evidence>
<protein>
    <submittedName>
        <fullName evidence="2">Secreted protein</fullName>
    </submittedName>
</protein>
<keyword evidence="1" id="KW-1185">Reference proteome</keyword>
<evidence type="ECO:0000313" key="1">
    <source>
        <dbReference type="Proteomes" id="UP000887574"/>
    </source>
</evidence>
<sequence>MLPTRLVFANLFYLLNKPLPHNAFITSDQCRCICNDHYHQTNNKNVHSSFTTHRFFYCLILSVQDNQCIHS</sequence>
<reference evidence="2" key="1">
    <citation type="submission" date="2022-11" db="UniProtKB">
        <authorList>
            <consortium name="WormBaseParasite"/>
        </authorList>
    </citation>
    <scope>IDENTIFICATION</scope>
</reference>
<dbReference type="WBParaSite" id="jg11749">
    <property type="protein sequence ID" value="jg11749"/>
    <property type="gene ID" value="jg11749"/>
</dbReference>
<organism evidence="1 2">
    <name type="scientific">Ditylenchus dipsaci</name>
    <dbReference type="NCBI Taxonomy" id="166011"/>
    <lineage>
        <taxon>Eukaryota</taxon>
        <taxon>Metazoa</taxon>
        <taxon>Ecdysozoa</taxon>
        <taxon>Nematoda</taxon>
        <taxon>Chromadorea</taxon>
        <taxon>Rhabditida</taxon>
        <taxon>Tylenchina</taxon>
        <taxon>Tylenchomorpha</taxon>
        <taxon>Sphaerularioidea</taxon>
        <taxon>Anguinidae</taxon>
        <taxon>Anguininae</taxon>
        <taxon>Ditylenchus</taxon>
    </lineage>
</organism>
<dbReference type="AlphaFoldDB" id="A0A915CR42"/>